<proteinExistence type="predicted"/>
<accession>A0A8S5TFZ7</accession>
<protein>
    <submittedName>
        <fullName evidence="2">Uncharacterized protein</fullName>
    </submittedName>
</protein>
<reference evidence="2" key="1">
    <citation type="journal article" date="2021" name="Proc. Natl. Acad. Sci. U.S.A.">
        <title>A Catalog of Tens of Thousands of Viruses from Human Metagenomes Reveals Hidden Associations with Chronic Diseases.</title>
        <authorList>
            <person name="Tisza M.J."/>
            <person name="Buck C.B."/>
        </authorList>
    </citation>
    <scope>NUCLEOTIDE SEQUENCE</scope>
    <source>
        <strain evidence="2">Ctt8G1</strain>
    </source>
</reference>
<evidence type="ECO:0000256" key="1">
    <source>
        <dbReference type="SAM" id="MobiDB-lite"/>
    </source>
</evidence>
<organism evidence="2">
    <name type="scientific">Myoviridae sp. ctt8G1</name>
    <dbReference type="NCBI Taxonomy" id="2827713"/>
    <lineage>
        <taxon>Viruses</taxon>
        <taxon>Duplodnaviria</taxon>
        <taxon>Heunggongvirae</taxon>
        <taxon>Uroviricota</taxon>
        <taxon>Caudoviricetes</taxon>
    </lineage>
</organism>
<name>A0A8S5TFZ7_9CAUD</name>
<evidence type="ECO:0000313" key="2">
    <source>
        <dbReference type="EMBL" id="DAF62177.1"/>
    </source>
</evidence>
<dbReference type="EMBL" id="BK032822">
    <property type="protein sequence ID" value="DAF62177.1"/>
    <property type="molecule type" value="Genomic_DNA"/>
</dbReference>
<feature type="region of interest" description="Disordered" evidence="1">
    <location>
        <begin position="1"/>
        <end position="25"/>
    </location>
</feature>
<sequence>MRGCTDAMPHGWEKGRGRCSSPRSARKRYAASCRRSSTA</sequence>